<keyword evidence="1" id="KW-0472">Membrane</keyword>
<evidence type="ECO:0000313" key="5">
    <source>
        <dbReference type="EMBL" id="MBB4445256.1"/>
    </source>
</evidence>
<keyword evidence="7" id="KW-1185">Reference proteome</keyword>
<dbReference type="GO" id="GO:0016747">
    <property type="term" value="F:acyltransferase activity, transferring groups other than amino-acyl groups"/>
    <property type="evidence" value="ECO:0007669"/>
    <property type="project" value="InterPro"/>
</dbReference>
<feature type="transmembrane region" description="Helical" evidence="1">
    <location>
        <begin position="299"/>
        <end position="317"/>
    </location>
</feature>
<accession>A0A7W6S5K4</accession>
<feature type="transmembrane region" description="Helical" evidence="1">
    <location>
        <begin position="187"/>
        <end position="205"/>
    </location>
</feature>
<dbReference type="InterPro" id="IPR050879">
    <property type="entry name" value="Acyltransferase_3"/>
</dbReference>
<comment type="caution">
    <text evidence="3">The sequence shown here is derived from an EMBL/GenBank/DDBJ whole genome shotgun (WGS) entry which is preliminary data.</text>
</comment>
<sequence length="378" mass="41845">MAKAEQGYRIACLDGLRGLAALWVLVGHAHILTGFRIPIIGDPDLGVDLFVMLSGFLMVFHYQLRKKKEPWEAPGTWSAFWIRRFFRIAPLYYVMLFAALALGPMIYDARSTIDAFNAVPPQPAARYIDDSLTNYLLHLSFLFGLSPTYGYRTALPDWSIGLEMQFYAALPFIMIIVGRLGWVRSMIGVVAAGIATVYVVTRIGYHFPMPTFLPLKMHVFAAGMLLAAALDLSNRRAFAYAALACLFVLIPVGGVMNPMHEIVRLALVAIFFALVHAHRLPSAISGVAETISNQLGNRLFHTLGELSFGAYLAHLLIMQPVVAFLIRNFEMSDTTRWLVTLVITLPLTYAVAAIGYSLIEMQGSMIGRSLTRPRTAAA</sequence>
<keyword evidence="1" id="KW-0812">Transmembrane</keyword>
<dbReference type="RefSeq" id="WP_183821281.1">
    <property type="nucleotide sequence ID" value="NZ_JACIGW010000001.1"/>
</dbReference>
<evidence type="ECO:0000313" key="7">
    <source>
        <dbReference type="Proteomes" id="UP000524535"/>
    </source>
</evidence>
<dbReference type="Proteomes" id="UP000576087">
    <property type="component" value="Unassembled WGS sequence"/>
</dbReference>
<feature type="transmembrane region" description="Helical" evidence="1">
    <location>
        <begin position="262"/>
        <end position="278"/>
    </location>
</feature>
<dbReference type="Proteomes" id="UP000520770">
    <property type="component" value="Unassembled WGS sequence"/>
</dbReference>
<organism evidence="3 6">
    <name type="scientific">Aliirhizobium cellulosilyticum</name>
    <dbReference type="NCBI Taxonomy" id="393664"/>
    <lineage>
        <taxon>Bacteria</taxon>
        <taxon>Pseudomonadati</taxon>
        <taxon>Pseudomonadota</taxon>
        <taxon>Alphaproteobacteria</taxon>
        <taxon>Hyphomicrobiales</taxon>
        <taxon>Rhizobiaceae</taxon>
        <taxon>Aliirhizobium</taxon>
    </lineage>
</organism>
<proteinExistence type="predicted"/>
<protein>
    <submittedName>
        <fullName evidence="3">Peptidoglycan/LPS O-acetylase OafA/YrhL</fullName>
    </submittedName>
</protein>
<evidence type="ECO:0000259" key="2">
    <source>
        <dbReference type="Pfam" id="PF01757"/>
    </source>
</evidence>
<dbReference type="EMBL" id="JACIGY010000001">
    <property type="protein sequence ID" value="MBB4410568.1"/>
    <property type="molecule type" value="Genomic_DNA"/>
</dbReference>
<name>A0A7W6S5K4_9HYPH</name>
<evidence type="ECO:0000313" key="4">
    <source>
        <dbReference type="EMBL" id="MBB4410568.1"/>
    </source>
</evidence>
<dbReference type="PANTHER" id="PTHR23028:SF53">
    <property type="entry name" value="ACYL_TRANSF_3 DOMAIN-CONTAINING PROTEIN"/>
    <property type="match status" value="1"/>
</dbReference>
<evidence type="ECO:0000313" key="8">
    <source>
        <dbReference type="Proteomes" id="UP000576087"/>
    </source>
</evidence>
<feature type="transmembrane region" description="Helical" evidence="1">
    <location>
        <begin position="237"/>
        <end position="256"/>
    </location>
</feature>
<evidence type="ECO:0000313" key="3">
    <source>
        <dbReference type="EMBL" id="MBB4347038.1"/>
    </source>
</evidence>
<dbReference type="Pfam" id="PF01757">
    <property type="entry name" value="Acyl_transf_3"/>
    <property type="match status" value="1"/>
</dbReference>
<evidence type="ECO:0000256" key="1">
    <source>
        <dbReference type="SAM" id="Phobius"/>
    </source>
</evidence>
<dbReference type="GO" id="GO:0016020">
    <property type="term" value="C:membrane"/>
    <property type="evidence" value="ECO:0007669"/>
    <property type="project" value="TreeGrafter"/>
</dbReference>
<feature type="domain" description="Acyltransferase 3" evidence="2">
    <location>
        <begin position="11"/>
        <end position="352"/>
    </location>
</feature>
<dbReference type="EMBL" id="JACIHM010000001">
    <property type="protein sequence ID" value="MBB4445256.1"/>
    <property type="molecule type" value="Genomic_DNA"/>
</dbReference>
<feature type="transmembrane region" description="Helical" evidence="1">
    <location>
        <begin position="85"/>
        <end position="107"/>
    </location>
</feature>
<dbReference type="InterPro" id="IPR002656">
    <property type="entry name" value="Acyl_transf_3_dom"/>
</dbReference>
<dbReference type="PANTHER" id="PTHR23028">
    <property type="entry name" value="ACETYLTRANSFERASE"/>
    <property type="match status" value="1"/>
</dbReference>
<dbReference type="EMBL" id="JACIGW010000001">
    <property type="protein sequence ID" value="MBB4347038.1"/>
    <property type="molecule type" value="Genomic_DNA"/>
</dbReference>
<dbReference type="GO" id="GO:0009103">
    <property type="term" value="P:lipopolysaccharide biosynthetic process"/>
    <property type="evidence" value="ECO:0007669"/>
    <property type="project" value="TreeGrafter"/>
</dbReference>
<evidence type="ECO:0000313" key="6">
    <source>
        <dbReference type="Proteomes" id="UP000520770"/>
    </source>
</evidence>
<feature type="transmembrane region" description="Helical" evidence="1">
    <location>
        <begin position="337"/>
        <end position="359"/>
    </location>
</feature>
<feature type="transmembrane region" description="Helical" evidence="1">
    <location>
        <begin position="20"/>
        <end position="39"/>
    </location>
</feature>
<keyword evidence="1" id="KW-1133">Transmembrane helix</keyword>
<feature type="transmembrane region" description="Helical" evidence="1">
    <location>
        <begin position="164"/>
        <end position="182"/>
    </location>
</feature>
<feature type="transmembrane region" description="Helical" evidence="1">
    <location>
        <begin position="211"/>
        <end position="230"/>
    </location>
</feature>
<reference evidence="6 7" key="1">
    <citation type="submission" date="2020-08" db="EMBL/GenBank/DDBJ databases">
        <title>Genomic Encyclopedia of Type Strains, Phase IV (KMG-V): Genome sequencing to study the core and pangenomes of soil and plant-associated prokaryotes.</title>
        <authorList>
            <person name="Whitman W."/>
        </authorList>
    </citation>
    <scope>NUCLEOTIDE SEQUENCE [LARGE SCALE GENOMIC DNA]</scope>
    <source>
        <strain evidence="4 7">SEMIA 444</strain>
        <strain evidence="3 6">SEMIA 448</strain>
        <strain evidence="5 8">SEMIA 452</strain>
    </source>
</reference>
<dbReference type="Proteomes" id="UP000524535">
    <property type="component" value="Unassembled WGS sequence"/>
</dbReference>
<feature type="transmembrane region" description="Helical" evidence="1">
    <location>
        <begin position="45"/>
        <end position="64"/>
    </location>
</feature>
<gene>
    <name evidence="4" type="ORF">GGE31_001039</name>
    <name evidence="3" type="ORF">GGE33_000746</name>
    <name evidence="5" type="ORF">GGE35_001038</name>
</gene>
<dbReference type="AlphaFoldDB" id="A0A7W6S5K4"/>